<evidence type="ECO:0000256" key="1">
    <source>
        <dbReference type="ARBA" id="ARBA00022737"/>
    </source>
</evidence>
<dbReference type="GO" id="GO:0005829">
    <property type="term" value="C:cytosol"/>
    <property type="evidence" value="ECO:0007669"/>
    <property type="project" value="TreeGrafter"/>
</dbReference>
<dbReference type="OrthoDB" id="1707155at2759"/>
<dbReference type="Proteomes" id="UP000639772">
    <property type="component" value="Unassembled WGS sequence"/>
</dbReference>
<organism evidence="2 3">
    <name type="scientific">Vanilla planifolia</name>
    <name type="common">Vanilla</name>
    <dbReference type="NCBI Taxonomy" id="51239"/>
    <lineage>
        <taxon>Eukaryota</taxon>
        <taxon>Viridiplantae</taxon>
        <taxon>Streptophyta</taxon>
        <taxon>Embryophyta</taxon>
        <taxon>Tracheophyta</taxon>
        <taxon>Spermatophyta</taxon>
        <taxon>Magnoliopsida</taxon>
        <taxon>Liliopsida</taxon>
        <taxon>Asparagales</taxon>
        <taxon>Orchidaceae</taxon>
        <taxon>Vanilloideae</taxon>
        <taxon>Vanilleae</taxon>
        <taxon>Vanilla</taxon>
    </lineage>
</organism>
<dbReference type="PANTHER" id="PTHR43215">
    <property type="entry name" value="RADIAL SPOKE HEAD 1 HOMOLOG"/>
    <property type="match status" value="1"/>
</dbReference>
<dbReference type="Gene3D" id="2.20.110.10">
    <property type="entry name" value="Histone H3 K4-specific methyltransferase SET7/9 N-terminal domain"/>
    <property type="match status" value="2"/>
</dbReference>
<keyword evidence="1" id="KW-0677">Repeat</keyword>
<dbReference type="PANTHER" id="PTHR43215:SF14">
    <property type="entry name" value="RADIAL SPOKE HEAD 1 HOMOLOG"/>
    <property type="match status" value="1"/>
</dbReference>
<evidence type="ECO:0000313" key="2">
    <source>
        <dbReference type="EMBL" id="KAG0471113.1"/>
    </source>
</evidence>
<accession>A0A835URC9</accession>
<dbReference type="AlphaFoldDB" id="A0A835URC9"/>
<protein>
    <submittedName>
        <fullName evidence="2">Uncharacterized protein</fullName>
    </submittedName>
</protein>
<name>A0A835URC9_VANPL</name>
<dbReference type="SMART" id="SM00698">
    <property type="entry name" value="MORN"/>
    <property type="match status" value="5"/>
</dbReference>
<dbReference type="Pfam" id="PF02493">
    <property type="entry name" value="MORN"/>
    <property type="match status" value="5"/>
</dbReference>
<dbReference type="InterPro" id="IPR003409">
    <property type="entry name" value="MORN"/>
</dbReference>
<proteinExistence type="predicted"/>
<gene>
    <name evidence="2" type="ORF">HPP92_015659</name>
</gene>
<dbReference type="EMBL" id="JADCNM010000008">
    <property type="protein sequence ID" value="KAG0471113.1"/>
    <property type="molecule type" value="Genomic_DNA"/>
</dbReference>
<evidence type="ECO:0000313" key="3">
    <source>
        <dbReference type="Proteomes" id="UP000639772"/>
    </source>
</evidence>
<reference evidence="2 3" key="1">
    <citation type="journal article" date="2020" name="Nat. Food">
        <title>A phased Vanilla planifolia genome enables genetic improvement of flavour and production.</title>
        <authorList>
            <person name="Hasing T."/>
            <person name="Tang H."/>
            <person name="Brym M."/>
            <person name="Khazi F."/>
            <person name="Huang T."/>
            <person name="Chambers A.H."/>
        </authorList>
    </citation>
    <scope>NUCLEOTIDE SEQUENCE [LARGE SCALE GENOMIC DNA]</scope>
    <source>
        <tissue evidence="2">Leaf</tissue>
    </source>
</reference>
<dbReference type="SUPFAM" id="SSF82185">
    <property type="entry name" value="Histone H3 K4-specific methyltransferase SET7/9 N-terminal domain"/>
    <property type="match status" value="1"/>
</dbReference>
<sequence>MGVSGAATLEVEKALPNGDIYCGEFAGNAPHGRGKYLWADGCMYEGVWRRGKAAGKGKFSWPSGATYEGSSRAGGWMVSGHRKHGYGSKSYANGDFFEGQWRKNLQEGQGRDVWRNGNQYVGEWRSGVICGRGC</sequence>
<comment type="caution">
    <text evidence="2">The sequence shown here is derived from an EMBL/GenBank/DDBJ whole genome shotgun (WGS) entry which is preliminary data.</text>
</comment>
<dbReference type="GO" id="GO:0016020">
    <property type="term" value="C:membrane"/>
    <property type="evidence" value="ECO:0007669"/>
    <property type="project" value="UniProtKB-ARBA"/>
</dbReference>